<evidence type="ECO:0000313" key="2">
    <source>
        <dbReference type="Proteomes" id="UP000006319"/>
    </source>
</evidence>
<name>K6V2P8_PLACD</name>
<dbReference type="RefSeq" id="XP_004227753.1">
    <property type="nucleotide sequence ID" value="XM_004227705.1"/>
</dbReference>
<sequence length="150" mass="17675">MAQLKPDYKYVKSFPEYNSYFVDATIEDNDSFKGYCRSHTTNDLTSFTYNSDHLIAPCIKFVQFLTCLNEIPSNDKVHGCIYLCYRLYHGVLSKKESTYNTFTPFEIFAKAYKQHKEDAQIYLDYVKNTTNDIFLNIQTLIVLYENLENF</sequence>
<accession>K6V2P8</accession>
<dbReference type="Proteomes" id="UP000006319">
    <property type="component" value="Unassembled WGS sequence"/>
</dbReference>
<protein>
    <submittedName>
        <fullName evidence="1">CYIR protein</fullName>
    </submittedName>
</protein>
<dbReference type="VEuPathDB" id="PlasmoDB:PCYB_002840"/>
<dbReference type="PhylomeDB" id="K6V2P8"/>
<reference evidence="1 2" key="1">
    <citation type="journal article" date="2012" name="Nat. Genet.">
        <title>Plasmodium cynomolgi genome sequences provide insight into Plasmodium vivax and the monkey malaria clade.</title>
        <authorList>
            <person name="Tachibana S."/>
            <person name="Sullivan S.A."/>
            <person name="Kawai S."/>
            <person name="Nakamura S."/>
            <person name="Kim H.R."/>
            <person name="Goto N."/>
            <person name="Arisue N."/>
            <person name="Palacpac N.M.Q."/>
            <person name="Honma H."/>
            <person name="Yagi M."/>
            <person name="Tougan T."/>
            <person name="Katakai Y."/>
            <person name="Kaneko O."/>
            <person name="Mita T."/>
            <person name="Kita K."/>
            <person name="Yasutomi Y."/>
            <person name="Sutton P.L."/>
            <person name="Shakhbatyan R."/>
            <person name="Horii T."/>
            <person name="Yasunaga T."/>
            <person name="Barnwell J.W."/>
            <person name="Escalante A.A."/>
            <person name="Carlton J.M."/>
            <person name="Tanabe K."/>
        </authorList>
    </citation>
    <scope>NUCLEOTIDE SEQUENCE [LARGE SCALE GENOMIC DNA]</scope>
    <source>
        <strain evidence="1 2">B</strain>
    </source>
</reference>
<gene>
    <name evidence="1" type="ORF">PCYB_002840</name>
</gene>
<dbReference type="EMBL" id="DF157288">
    <property type="protein sequence ID" value="GAB69535.1"/>
    <property type="molecule type" value="Genomic_DNA"/>
</dbReference>
<organism evidence="1 2">
    <name type="scientific">Plasmodium cynomolgi (strain B)</name>
    <dbReference type="NCBI Taxonomy" id="1120755"/>
    <lineage>
        <taxon>Eukaryota</taxon>
        <taxon>Sar</taxon>
        <taxon>Alveolata</taxon>
        <taxon>Apicomplexa</taxon>
        <taxon>Aconoidasida</taxon>
        <taxon>Haemosporida</taxon>
        <taxon>Plasmodiidae</taxon>
        <taxon>Plasmodium</taxon>
        <taxon>Plasmodium (Plasmodium)</taxon>
    </lineage>
</organism>
<evidence type="ECO:0000313" key="1">
    <source>
        <dbReference type="EMBL" id="GAB69535.1"/>
    </source>
</evidence>
<dbReference type="GeneID" id="14696077"/>
<dbReference type="KEGG" id="pcy:PCYB_002840"/>
<dbReference type="OrthoDB" id="382545at2759"/>
<dbReference type="AlphaFoldDB" id="K6V2P8"/>
<keyword evidence="2" id="KW-1185">Reference proteome</keyword>
<proteinExistence type="predicted"/>